<dbReference type="FunFam" id="1.10.1200.10:FF:000016">
    <property type="entry name" value="Non-ribosomal peptide synthase"/>
    <property type="match status" value="3"/>
</dbReference>
<dbReference type="GO" id="GO:0009366">
    <property type="term" value="C:enterobactin synthetase complex"/>
    <property type="evidence" value="ECO:0007669"/>
    <property type="project" value="TreeGrafter"/>
</dbReference>
<dbReference type="InterPro" id="IPR001031">
    <property type="entry name" value="Thioesterase"/>
</dbReference>
<dbReference type="CDD" id="cd19531">
    <property type="entry name" value="LCL_NRPS-like"/>
    <property type="match status" value="4"/>
</dbReference>
<dbReference type="FunFam" id="3.40.50.12780:FF:000012">
    <property type="entry name" value="Non-ribosomal peptide synthetase"/>
    <property type="match status" value="2"/>
</dbReference>
<dbReference type="Pfam" id="PF13193">
    <property type="entry name" value="AMP-binding_C"/>
    <property type="match status" value="3"/>
</dbReference>
<evidence type="ECO:0000256" key="2">
    <source>
        <dbReference type="ARBA" id="ARBA00006432"/>
    </source>
</evidence>
<dbReference type="InterPro" id="IPR045851">
    <property type="entry name" value="AMP-bd_C_sf"/>
</dbReference>
<feature type="region of interest" description="Disordered" evidence="5">
    <location>
        <begin position="982"/>
        <end position="1004"/>
    </location>
</feature>
<evidence type="ECO:0000313" key="8">
    <source>
        <dbReference type="Proteomes" id="UP000217289"/>
    </source>
</evidence>
<evidence type="ECO:0000256" key="5">
    <source>
        <dbReference type="SAM" id="MobiDB-lite"/>
    </source>
</evidence>
<dbReference type="NCBIfam" id="TIGR01733">
    <property type="entry name" value="AA-adenyl-dom"/>
    <property type="match status" value="3"/>
</dbReference>
<evidence type="ECO:0000256" key="4">
    <source>
        <dbReference type="ARBA" id="ARBA00022553"/>
    </source>
</evidence>
<reference evidence="7 8" key="1">
    <citation type="submission" date="2017-06" db="EMBL/GenBank/DDBJ databases">
        <authorList>
            <person name="Kim H.J."/>
            <person name="Triplett B.A."/>
        </authorList>
    </citation>
    <scope>NUCLEOTIDE SEQUENCE [LARGE SCALE GENOMIC DNA]</scope>
    <source>
        <strain evidence="7 8">DSM 14713</strain>
    </source>
</reference>
<dbReference type="InterPro" id="IPR001242">
    <property type="entry name" value="Condensation_dom"/>
</dbReference>
<dbReference type="RefSeq" id="WP_095981888.1">
    <property type="nucleotide sequence ID" value="NZ_CP022163.1"/>
</dbReference>
<protein>
    <submittedName>
        <fullName evidence="7">Non-ribosomal peptide synthetase</fullName>
    </submittedName>
</protein>
<feature type="region of interest" description="Disordered" evidence="5">
    <location>
        <begin position="2591"/>
        <end position="2618"/>
    </location>
</feature>
<dbReference type="FunFam" id="3.40.50.980:FF:000001">
    <property type="entry name" value="Non-ribosomal peptide synthetase"/>
    <property type="match status" value="3"/>
</dbReference>
<name>A0A250IRP7_9BACT</name>
<proteinExistence type="inferred from homology"/>
<dbReference type="SUPFAM" id="SSF53474">
    <property type="entry name" value="alpha/beta-Hydrolases"/>
    <property type="match status" value="1"/>
</dbReference>
<evidence type="ECO:0000256" key="1">
    <source>
        <dbReference type="ARBA" id="ARBA00001957"/>
    </source>
</evidence>
<feature type="domain" description="Carrier" evidence="6">
    <location>
        <begin position="3664"/>
        <end position="3739"/>
    </location>
</feature>
<dbReference type="Pfam" id="PF00550">
    <property type="entry name" value="PP-binding"/>
    <property type="match status" value="4"/>
</dbReference>
<dbReference type="InterPro" id="IPR009081">
    <property type="entry name" value="PP-bd_ACP"/>
</dbReference>
<dbReference type="InterPro" id="IPR020806">
    <property type="entry name" value="PKS_PP-bd"/>
</dbReference>
<evidence type="ECO:0000313" key="7">
    <source>
        <dbReference type="EMBL" id="ATB33923.1"/>
    </source>
</evidence>
<dbReference type="InterPro" id="IPR036736">
    <property type="entry name" value="ACP-like_sf"/>
</dbReference>
<dbReference type="SMART" id="SM00823">
    <property type="entry name" value="PKS_PP"/>
    <property type="match status" value="4"/>
</dbReference>
<keyword evidence="3" id="KW-0596">Phosphopantetheine</keyword>
<feature type="domain" description="Carrier" evidence="6">
    <location>
        <begin position="1560"/>
        <end position="1635"/>
    </location>
</feature>
<comment type="cofactor">
    <cofactor evidence="1">
        <name>pantetheine 4'-phosphate</name>
        <dbReference type="ChEBI" id="CHEBI:47942"/>
    </cofactor>
</comment>
<dbReference type="Gene3D" id="3.30.300.30">
    <property type="match status" value="3"/>
</dbReference>
<dbReference type="FunFam" id="3.30.300.30:FF:000010">
    <property type="entry name" value="Enterobactin synthetase component F"/>
    <property type="match status" value="3"/>
</dbReference>
<dbReference type="CDD" id="cd12117">
    <property type="entry name" value="A_NRPS_Srf_like"/>
    <property type="match status" value="1"/>
</dbReference>
<dbReference type="Pfam" id="PF00975">
    <property type="entry name" value="Thioesterase"/>
    <property type="match status" value="1"/>
</dbReference>
<dbReference type="InterPro" id="IPR029058">
    <property type="entry name" value="AB_hydrolase_fold"/>
</dbReference>
<dbReference type="GO" id="GO:0009239">
    <property type="term" value="P:enterobactin biosynthetic process"/>
    <property type="evidence" value="ECO:0007669"/>
    <property type="project" value="TreeGrafter"/>
</dbReference>
<feature type="domain" description="Carrier" evidence="6">
    <location>
        <begin position="2613"/>
        <end position="2688"/>
    </location>
</feature>
<dbReference type="FunFam" id="2.30.38.10:FF:000001">
    <property type="entry name" value="Non-ribosomal peptide synthetase PvdI"/>
    <property type="match status" value="3"/>
</dbReference>
<dbReference type="Proteomes" id="UP000217289">
    <property type="component" value="Chromosome"/>
</dbReference>
<dbReference type="NCBIfam" id="NF003417">
    <property type="entry name" value="PRK04813.1"/>
    <property type="match status" value="3"/>
</dbReference>
<dbReference type="FunFam" id="3.30.559.10:FF:000012">
    <property type="entry name" value="Non-ribosomal peptide synthetase"/>
    <property type="match status" value="3"/>
</dbReference>
<dbReference type="InterPro" id="IPR020845">
    <property type="entry name" value="AMP-binding_CS"/>
</dbReference>
<dbReference type="InterPro" id="IPR023213">
    <property type="entry name" value="CAT-like_dom_sf"/>
</dbReference>
<dbReference type="Gene3D" id="3.40.50.980">
    <property type="match status" value="6"/>
</dbReference>
<dbReference type="SUPFAM" id="SSF56801">
    <property type="entry name" value="Acetyl-CoA synthetase-like"/>
    <property type="match status" value="3"/>
</dbReference>
<feature type="compositionally biased region" description="Polar residues" evidence="5">
    <location>
        <begin position="2608"/>
        <end position="2618"/>
    </location>
</feature>
<dbReference type="KEGG" id="mbd:MEBOL_007424"/>
<feature type="compositionally biased region" description="Basic and acidic residues" evidence="5">
    <location>
        <begin position="2591"/>
        <end position="2606"/>
    </location>
</feature>
<dbReference type="GO" id="GO:0031177">
    <property type="term" value="F:phosphopantetheine binding"/>
    <property type="evidence" value="ECO:0007669"/>
    <property type="project" value="InterPro"/>
</dbReference>
<organism evidence="7 8">
    <name type="scientific">Melittangium boletus DSM 14713</name>
    <dbReference type="NCBI Taxonomy" id="1294270"/>
    <lineage>
        <taxon>Bacteria</taxon>
        <taxon>Pseudomonadati</taxon>
        <taxon>Myxococcota</taxon>
        <taxon>Myxococcia</taxon>
        <taxon>Myxococcales</taxon>
        <taxon>Cystobacterineae</taxon>
        <taxon>Archangiaceae</taxon>
        <taxon>Melittangium</taxon>
    </lineage>
</organism>
<dbReference type="CDD" id="cd12115">
    <property type="entry name" value="A_NRPS_Sfm_like"/>
    <property type="match status" value="2"/>
</dbReference>
<dbReference type="Gene3D" id="2.30.38.10">
    <property type="entry name" value="Luciferase, Domain 3"/>
    <property type="match status" value="3"/>
</dbReference>
<dbReference type="InterPro" id="IPR020802">
    <property type="entry name" value="TesA-like"/>
</dbReference>
<accession>A0A250IRP7</accession>
<dbReference type="PANTHER" id="PTHR45527">
    <property type="entry name" value="NONRIBOSOMAL PEPTIDE SYNTHETASE"/>
    <property type="match status" value="1"/>
</dbReference>
<comment type="similarity">
    <text evidence="2">Belongs to the ATP-dependent AMP-binding enzyme family.</text>
</comment>
<dbReference type="InterPro" id="IPR025110">
    <property type="entry name" value="AMP-bd_C"/>
</dbReference>
<dbReference type="GO" id="GO:0043041">
    <property type="term" value="P:amino acid activation for nonribosomal peptide biosynthetic process"/>
    <property type="evidence" value="ECO:0007669"/>
    <property type="project" value="TreeGrafter"/>
</dbReference>
<evidence type="ECO:0000256" key="3">
    <source>
        <dbReference type="ARBA" id="ARBA00022450"/>
    </source>
</evidence>
<dbReference type="InterPro" id="IPR006162">
    <property type="entry name" value="Ppantetheine_attach_site"/>
</dbReference>
<dbReference type="GO" id="GO:0047527">
    <property type="term" value="F:2,3-dihydroxybenzoate-serine ligase activity"/>
    <property type="evidence" value="ECO:0007669"/>
    <property type="project" value="TreeGrafter"/>
</dbReference>
<dbReference type="InterPro" id="IPR000873">
    <property type="entry name" value="AMP-dep_synth/lig_dom"/>
</dbReference>
<dbReference type="Gene3D" id="3.30.559.10">
    <property type="entry name" value="Chloramphenicol acetyltransferase-like domain"/>
    <property type="match status" value="4"/>
</dbReference>
<dbReference type="Gene3D" id="3.30.559.30">
    <property type="entry name" value="Nonribosomal peptide synthetase, condensation domain"/>
    <property type="match status" value="4"/>
</dbReference>
<dbReference type="SUPFAM" id="SSF52777">
    <property type="entry name" value="CoA-dependent acyltransferases"/>
    <property type="match status" value="8"/>
</dbReference>
<gene>
    <name evidence="7" type="ORF">MEBOL_007424</name>
</gene>
<dbReference type="FunFam" id="3.30.559.30:FF:000001">
    <property type="entry name" value="Non-ribosomal peptide synthetase"/>
    <property type="match status" value="1"/>
</dbReference>
<dbReference type="PROSITE" id="PS00012">
    <property type="entry name" value="PHOSPHOPANTETHEINE"/>
    <property type="match status" value="3"/>
</dbReference>
<keyword evidence="4" id="KW-0597">Phosphoprotein</keyword>
<dbReference type="Gene3D" id="1.10.1200.10">
    <property type="entry name" value="ACP-like"/>
    <property type="match status" value="4"/>
</dbReference>
<dbReference type="PANTHER" id="PTHR45527:SF1">
    <property type="entry name" value="FATTY ACID SYNTHASE"/>
    <property type="match status" value="1"/>
</dbReference>
<sequence length="4019" mass="441559">MTSLKEKLAALSPEKRKELLLRLKQQQEAAAAAEPAARPDEPFALSENQWGLWFIHQLAPDNPDLNVAVALRIRGVLRPDALERALAGLSSRHPMLRTTYEVHEGRPRQRVHAQLALPLLREDATGLSDEALDARLRASYARILDLEKGPPARVDLFSRGPSEHVLFMVMHHIATDLYSMGLLVDDLRQLYRAELLGVPAELPPLSMDYAGFVRRQKEALAGPRGEALWKHWSQQLQGAGDPLELPTDLPRPSRRSFRGATYPVRLAPELTAGLKALTRTEGKTLYSVLVSAWQVLLHHYTGRTDVLVGSPMSGRTTPELQRLVGFLANLVPLRGDLSGDPPFTALWDQLYQRLLGALDHQDYPLHKLSERMGLQHDPSRPQLIEVGFSFDPVVHMPGFGTPEGGLQMELLPFLSQQEGQFDLYLHVVEGGGELIAALLYNTDLFVPATITRMMKHLQVLLGEIVRDPKRRLSALSLLSAEERERVVREWNATGVDYPRESSVAALYERQAERAPDAVALWSEHESLTYGQLEARANQVAHLLGRRGVKPGDMVGLCLKRGVDMVVATLAILKAGAAYVPLDASYPAERLAFMVEDTACAWIITQRELVHAVPPGPRQWVWEDARADLEGLPTERTGVSVPAEALAYVMYTSGSTGKPKGVCIPHRGIVRLVMGATYTRFGPEETFIQLAPIAFDASTLELWGALLHGARVVLPPPGVLSFEELAETIRRASASTMWLTSALFDQMAEAHPDVLAKVPRLLTGGDIVNPERVRAVLSRGGHVIAGYGPTESTTFATTHPMHRLEDIGASVPLGRPIANTTVYVLDERMRPLPAGISGELYIGGDGLAWGYLHRPDFTAERFVPDPFANGPGARLYRTGDLARWREDGRLEFLGRRDTQVKVRGFRIELGEVEAVLARHELVREAVVVVREMGPGDKRLVAYVVPKGKLGVDALRESLRVQLPDYMVPSFVVMLEALPQTPSGKVDRRALPAPEASRRASAVSGAPRTPTETVLAGLFAQTLKLERVGVEDDFFALGGHSLLATQIISRVRTTLKTELSLRALFEAPTVAALARHIDTIQRDSRADEGPSLAPVSFEGARPVSFAQQRLWFLDQLEPGSAFYNVPVTLRMRGPLVRGALERGLQEIVARHEALRTTLHEEQGQPVQVVSPSGSLPLGWEDLTHLPEEHREAEAVRLASEEAQRPFDLARGPLLRALLIRLGEREHFLVLNMHHVISDGWSLGVLMRELVALYEAFTRGEPSPLAPLPMQYADYAVWQRQRLEGAVMEEQLAWWTHYLAGGQPLELPTDKPRPAVQSHRGEHLPVLLPPELLADLKALGRQEGVTPFMLLLAAWQVLMHRYSGQRDISVGSPIAGRQRAELEGLIGFFVNTLVLRSQVRPDASFRELLAQVKAATLGAYAHQDVPFERLVEALKPERDLSRGPLFQVMFALQNAPMPEMVMGELRMAHLDVESHTSKFDLSLSLSEVPEGLSGTLEYNSDLFERSTAERMVEHLRVLLEGLVDQPEAPLGELSLDTALTSQNRVRRMAAPAVARSQASASTPPETPTERALATLWNQVLHVEQVSREDDFFAIGGHSLLATQLVSRIRGAFGVELPLRAMFEAPTLRALAARIDETPRTLITRKAPPLVPTERSGATPLSFAQRRLWFLDQLQPGGSSYNVPLVFRLEGALDIGALEKSLHALVRRHEALRTTFHEEAGQPVQRISPPAEVPWTFVDLGARPEEQREAEALRLAGDEARRPFELARGPLFRVTLLRLSEHAHVLVLNMHHIVSDGWSMGVLIKEVAALYPAFLRGEAPPLPELPVQYADYAVWQRQWLQGDVLDEQVAWWKQLLAGNVPLELPTDKPRPAVRSFRGDHLRVSLSRELSEGLKALAQKEGVTPFMLLLAAWQVLLHRYSGQQDISVGSPIAGRRQAELEGLIGFFVNTLVLRGQVRPEMRFRELLAQVKATTLGAYVHQDVPFERLVEELKPERDQSRSPLFQVMFALQNAPTSELTLEGLTLKPVEVEYRTAKFDLSLALVETPEGLNGALEYNTDLFVRGTAERMMGHLHVLLEGLVARPDALVGELPLLLGAERQRLLGEWCQSAPAYPRDTTLPELVQAQVDRTPEATALVVGTRRFTYRQLDTLSNQVAWHLRALGVGPEVPVALCLERSAELVVGLLGILKAGGTYVPLDPNYPAERLAYMRQDARSPVLVTQRLLAPEATDEHVVCLDGFEAVAHQPEHRLEGQGAPGHLAYVLYTSGSTGRPKGVALEHRSAVAFIHWALATFTREQLAGVLAATSVCFDLSVFELFAPWSCGGTVYLADNALALPSLPLAQEVTLVNTVPSAVAELVRMKGLPPSVRTVNLAGEPLPLELARALYALGTVEEVNNLYGPTEDTTYSTWTKVERSAETPPTIGRPLAGTQAYVLDTRLGLVPTGVPGELYLAGAGLARGYLHRPELSAERFLPDPFSGEPGARMYRTGDRVRWLADGQLEYLGRLDAQVKVRGFRIELGEVETALRRHASVREGVVLAREDVPGDKRLVAYVVPHEGQTVDVALLRAHLKEALPEYMVPSAFVPLPALPLNPNGKVERKALPAPERSRDEASGTVSTPPRTPTEQTLATLWSEVLRVDRVGREDNFFALGGHSLLATQLVSRIRGALGVELPLKVMFDAPTLEALAERVDATHPSGGPRTLALRPVERTGATPLSFAQQRLWFLDQLEPGSASYNVPVVLRLEGELDTGALEKSFHALVRRHEALRTTFHEEAGQPVQRISPPADVPFAVVDLGELPGAHREAEALRLVGEEAQRPFELARGPLFRVTLLRLSEHAHVLVLNMHHIVSDGWSMGVLIKEVAALYPAFLRGEASPLPELPVQYADYAVWQRQWLQGDVLDEQVAWWKQLLAGNAPLELPTDKPRPAVQTYRGAHLPVSLPRELADGLKALARKEGVTSFMLLLAAWQVLLHRYSGQRDISVGSPIAGRRQAELEGLIGFFVNTLVLRGQVRPEASFRELLAQVKATTLGAYAHQDVPFERLVEELKPERDQSRSPLFQVMFALQNAPMPELVLGPLRLSPLEVEHRTAKFDLSLFLTETPEGLSGALEYNTDLFARGTAERMMGHLRVLLEGLVARPDALVGELPLLLGAERQRLLGEWCQSAPAYPRDTTLPELVQAQVDRTPEATALVVGTRRFTYRQLDTLSNQVAWHLRALGVGPEVPVALCLERSAELVVGLLGILKAGGTYVPLDPNYPAERLAYMRQDARSPVLVTQRSLAPEATDEHVVCLDGFEAVAHQPEHRLEGQGAPGHLAYVLYTSGSTGRPKGVALEHRSAVAFIHWALATFTREQLAGVLAATSVCFDLSVFELFAPWSCGGTVYLADNALALPSLPLAQEVTLVNTVPSAVAELVRMKGLPPSVRTVNLAGEPLPLELARALYALGTVEEVNNLYGPTEDTTYSTWTKVERSAETPPTIGRPLAGTQAYVLDTRLGLVPTGVPGELYLAGAGLARGYLHRPELSAERFLPDPFSGEPGARMYRTGDRVRWLADGQLEYLGRLDAQVKVRGFRIELGEVETALRRHASVREGVVLAREDVPGDKRLVAYVVPHEGQTVDVAVLRAHLKEALPEYMVPSAFVPLPALPLNPNGKVERKALPAPERGAITGRADFVAPRDRIELELASLWEELLGQRAVGVRDDFFALGGHSLLAVRLMARIERQFGRKPPLAKLFGGATLEALAASLREDAPIASPLVTLRAEGAHPPVFAVPGIGGSALAFLALSRALGEEQPLHAFQARGLDGEAPPLEDIESMASTYLDAMRAVPLNEGTWLLGWSFGGLVVYEMARRLEEAGTPCAGVVLLDSWLPEHFAGARARSEELLLLAAQELGLSVPSTQWESWAGLSPDEQLGHLARLAESLGALPPGSGEAHLRRTLRVYEAHLTALERYSPRSSGVRLVMVRPEVPSRPDLSPLLARDPSAGWSALVPGPIEVHHIPGEHHGMVRASAAGQLASLLQRWMGGAPLARVG</sequence>
<dbReference type="Gene3D" id="3.40.50.1820">
    <property type="entry name" value="alpha/beta hydrolase"/>
    <property type="match status" value="1"/>
</dbReference>
<dbReference type="PROSITE" id="PS50075">
    <property type="entry name" value="CARRIER"/>
    <property type="match status" value="4"/>
</dbReference>
<dbReference type="FunFam" id="1.10.1200.10:FF:000005">
    <property type="entry name" value="Nonribosomal peptide synthetase 1"/>
    <property type="match status" value="1"/>
</dbReference>
<keyword evidence="8" id="KW-1185">Reference proteome</keyword>
<dbReference type="GO" id="GO:0005829">
    <property type="term" value="C:cytosol"/>
    <property type="evidence" value="ECO:0007669"/>
    <property type="project" value="TreeGrafter"/>
</dbReference>
<dbReference type="Pfam" id="PF00668">
    <property type="entry name" value="Condensation"/>
    <property type="match status" value="4"/>
</dbReference>
<dbReference type="Pfam" id="PF00501">
    <property type="entry name" value="AMP-binding"/>
    <property type="match status" value="3"/>
</dbReference>
<dbReference type="InterPro" id="IPR010071">
    <property type="entry name" value="AA_adenyl_dom"/>
</dbReference>
<dbReference type="SUPFAM" id="SSF47336">
    <property type="entry name" value="ACP-like"/>
    <property type="match status" value="4"/>
</dbReference>
<dbReference type="PROSITE" id="PS00455">
    <property type="entry name" value="AMP_BINDING"/>
    <property type="match status" value="3"/>
</dbReference>
<dbReference type="EMBL" id="CP022163">
    <property type="protein sequence ID" value="ATB33923.1"/>
    <property type="molecule type" value="Genomic_DNA"/>
</dbReference>
<dbReference type="SMART" id="SM00824">
    <property type="entry name" value="PKS_TE"/>
    <property type="match status" value="1"/>
</dbReference>
<feature type="domain" description="Carrier" evidence="6">
    <location>
        <begin position="1004"/>
        <end position="1079"/>
    </location>
</feature>
<evidence type="ECO:0000259" key="6">
    <source>
        <dbReference type="PROSITE" id="PS50075"/>
    </source>
</evidence>
<dbReference type="OrthoDB" id="9757540at2"/>
<dbReference type="GO" id="GO:0072330">
    <property type="term" value="P:monocarboxylic acid biosynthetic process"/>
    <property type="evidence" value="ECO:0007669"/>
    <property type="project" value="UniProtKB-ARBA"/>
</dbReference>